<keyword evidence="1" id="KW-0479">Metal-binding</keyword>
<feature type="region of interest" description="Disordered" evidence="2">
    <location>
        <begin position="28"/>
        <end position="58"/>
    </location>
</feature>
<dbReference type="PANTHER" id="PTHR31681:SF12">
    <property type="entry name" value="C2H2-LIKE ZINC FINGER PROTEIN"/>
    <property type="match status" value="1"/>
</dbReference>
<keyword evidence="1" id="KW-0862">Zinc</keyword>
<evidence type="ECO:0000256" key="3">
    <source>
        <dbReference type="SAM" id="SignalP"/>
    </source>
</evidence>
<dbReference type="PANTHER" id="PTHR31681">
    <property type="entry name" value="C2H2-LIKE ZINC FINGER PROTEIN"/>
    <property type="match status" value="1"/>
</dbReference>
<keyword evidence="3" id="KW-0732">Signal</keyword>
<evidence type="ECO:0000256" key="2">
    <source>
        <dbReference type="SAM" id="MobiDB-lite"/>
    </source>
</evidence>
<dbReference type="OrthoDB" id="9514740at2759"/>
<feature type="domain" description="C2H2-type" evidence="4">
    <location>
        <begin position="170"/>
        <end position="198"/>
    </location>
</feature>
<accession>A0A835VJM4</accession>
<evidence type="ECO:0000259" key="4">
    <source>
        <dbReference type="PROSITE" id="PS50157"/>
    </source>
</evidence>
<reference evidence="5 6" key="1">
    <citation type="journal article" date="2020" name="Nat. Food">
        <title>A phased Vanilla planifolia genome enables genetic improvement of flavour and production.</title>
        <authorList>
            <person name="Hasing T."/>
            <person name="Tang H."/>
            <person name="Brym M."/>
            <person name="Khazi F."/>
            <person name="Huang T."/>
            <person name="Chambers A.H."/>
        </authorList>
    </citation>
    <scope>NUCLEOTIDE SEQUENCE [LARGE SCALE GENOMIC DNA]</scope>
    <source>
        <tissue evidence="5">Leaf</tissue>
    </source>
</reference>
<feature type="compositionally biased region" description="Basic residues" evidence="2">
    <location>
        <begin position="34"/>
        <end position="45"/>
    </location>
</feature>
<dbReference type="PROSITE" id="PS50157">
    <property type="entry name" value="ZINC_FINGER_C2H2_2"/>
    <property type="match status" value="1"/>
</dbReference>
<organism evidence="5 6">
    <name type="scientific">Vanilla planifolia</name>
    <name type="common">Vanilla</name>
    <dbReference type="NCBI Taxonomy" id="51239"/>
    <lineage>
        <taxon>Eukaryota</taxon>
        <taxon>Viridiplantae</taxon>
        <taxon>Streptophyta</taxon>
        <taxon>Embryophyta</taxon>
        <taxon>Tracheophyta</taxon>
        <taxon>Spermatophyta</taxon>
        <taxon>Magnoliopsida</taxon>
        <taxon>Liliopsida</taxon>
        <taxon>Asparagales</taxon>
        <taxon>Orchidaceae</taxon>
        <taxon>Vanilloideae</taxon>
        <taxon>Vanilleae</taxon>
        <taxon>Vanilla</taxon>
    </lineage>
</organism>
<dbReference type="SUPFAM" id="SSF56399">
    <property type="entry name" value="ADP-ribosylation"/>
    <property type="match status" value="1"/>
</dbReference>
<evidence type="ECO:0000313" key="6">
    <source>
        <dbReference type="Proteomes" id="UP000639772"/>
    </source>
</evidence>
<feature type="signal peptide" evidence="3">
    <location>
        <begin position="1"/>
        <end position="20"/>
    </location>
</feature>
<name>A0A835VJM4_VANPL</name>
<evidence type="ECO:0000256" key="1">
    <source>
        <dbReference type="PROSITE-ProRule" id="PRU00042"/>
    </source>
</evidence>
<proteinExistence type="predicted"/>
<gene>
    <name evidence="5" type="ORF">HPP92_001394</name>
</gene>
<keyword evidence="1" id="KW-0863">Zinc-finger</keyword>
<sequence length="421" mass="46123">MVVPRLRPSFLLLLSHLLMALTSFLSTTSTSSSNHHKRKKHRHRAPPPPPPKHPTVSSWEHIKTILSCKTSSVNDPSRPPPPASPRLWVPLWVVITRHDHGSAGDSGHLSCASNCSAGDTQPLNRRRPPRFVSSGSARGGIHLMRLSGCYECRAVDAEPASRYPRPRTLCACPQCGEVFTKADSLELHQTLRHAVSELGPEDTGRNIVEIIFKSSWQKKDHPICKIERILKVHNTARTVARFEDYRNAVKSRAHFLHSSSVASGRFSTATRREPRCAADGNELLRFYCTSLFCHLGAAASTSLCHASSSASAAPCGVCPSSATAFRGPNFPRRLHHREQRPGPQLLFSLVADECRRAMLVCRVIAGRIRRSGEEEDGGGGFGVYDSVAGEATQGPASLEELFVANPRAILPCFVVVYQTPS</sequence>
<protein>
    <recommendedName>
        <fullName evidence="4">C2H2-type domain-containing protein</fullName>
    </recommendedName>
</protein>
<dbReference type="AlphaFoldDB" id="A0A835VJM4"/>
<dbReference type="InterPro" id="IPR013087">
    <property type="entry name" value="Znf_C2H2_type"/>
</dbReference>
<dbReference type="Proteomes" id="UP000639772">
    <property type="component" value="Chromosome 1"/>
</dbReference>
<feature type="chain" id="PRO_5032552834" description="C2H2-type domain-containing protein" evidence="3">
    <location>
        <begin position="21"/>
        <end position="421"/>
    </location>
</feature>
<dbReference type="Gene3D" id="3.90.228.10">
    <property type="match status" value="1"/>
</dbReference>
<feature type="region of interest" description="Disordered" evidence="2">
    <location>
        <begin position="117"/>
        <end position="136"/>
    </location>
</feature>
<dbReference type="PROSITE" id="PS00028">
    <property type="entry name" value="ZINC_FINGER_C2H2_1"/>
    <property type="match status" value="1"/>
</dbReference>
<dbReference type="EMBL" id="JADCNM010000001">
    <property type="protein sequence ID" value="KAG0501322.1"/>
    <property type="molecule type" value="Genomic_DNA"/>
</dbReference>
<evidence type="ECO:0000313" key="5">
    <source>
        <dbReference type="EMBL" id="KAG0501322.1"/>
    </source>
</evidence>
<comment type="caution">
    <text evidence="5">The sequence shown here is derived from an EMBL/GenBank/DDBJ whole genome shotgun (WGS) entry which is preliminary data.</text>
</comment>
<dbReference type="GO" id="GO:0008270">
    <property type="term" value="F:zinc ion binding"/>
    <property type="evidence" value="ECO:0007669"/>
    <property type="project" value="UniProtKB-KW"/>
</dbReference>